<keyword evidence="19 32" id="KW-0472">Membrane</keyword>
<evidence type="ECO:0000256" key="19">
    <source>
        <dbReference type="ARBA" id="ARBA00023136"/>
    </source>
</evidence>
<dbReference type="InterPro" id="IPR011527">
    <property type="entry name" value="ABC1_TM_dom"/>
</dbReference>
<evidence type="ECO:0000256" key="29">
    <source>
        <dbReference type="ARBA" id="ARBA00034073"/>
    </source>
</evidence>
<keyword evidence="13 32" id="KW-0547">Nucleotide-binding</keyword>
<dbReference type="PANTHER" id="PTHR24223">
    <property type="entry name" value="ATP-BINDING CASSETTE SUB-FAMILY C"/>
    <property type="match status" value="1"/>
</dbReference>
<evidence type="ECO:0000256" key="13">
    <source>
        <dbReference type="ARBA" id="ARBA00022741"/>
    </source>
</evidence>
<keyword evidence="8 32" id="KW-0813">Transport</keyword>
<evidence type="ECO:0000256" key="10">
    <source>
        <dbReference type="ARBA" id="ARBA00022553"/>
    </source>
</evidence>
<comment type="subcellular location">
    <subcellularLocation>
        <location evidence="2">Apical cell membrane</location>
        <topology evidence="2">Multi-pass membrane protein</topology>
    </subcellularLocation>
    <subcellularLocation>
        <location evidence="32">Cell membrane</location>
        <topology evidence="32">Multi-pass membrane protein</topology>
    </subcellularLocation>
    <subcellularLocation>
        <location evidence="4">Early endosome membrane</location>
        <topology evidence="4">Multi-pass membrane protein</topology>
    </subcellularLocation>
    <subcellularLocation>
        <location evidence="3">Endoplasmic reticulum membrane</location>
        <topology evidence="3">Multi-pass membrane protein</topology>
    </subcellularLocation>
    <subcellularLocation>
        <location evidence="1">Recycling endosome membrane</location>
        <topology evidence="1">Multi-pass membrane protein</topology>
    </subcellularLocation>
</comment>
<dbReference type="InterPro" id="IPR050173">
    <property type="entry name" value="ABC_transporter_C-like"/>
</dbReference>
<dbReference type="GeneTree" id="ENSGT00940000158567"/>
<comment type="catalytic activity">
    <reaction evidence="29 32">
        <text>ATP + H2O + closed Cl(-) channel = ADP + phosphate + open Cl(-) channel.</text>
        <dbReference type="EC" id="5.6.1.6"/>
    </reaction>
</comment>
<dbReference type="FunFam" id="3.40.50.300:FF:000973">
    <property type="entry name" value="Multidrug resistance-associated protein 4"/>
    <property type="match status" value="1"/>
</dbReference>
<evidence type="ECO:0000256" key="15">
    <source>
        <dbReference type="ARBA" id="ARBA00022824"/>
    </source>
</evidence>
<feature type="transmembrane region" description="Helical" evidence="32">
    <location>
        <begin position="1081"/>
        <end position="1103"/>
    </location>
</feature>
<evidence type="ECO:0000256" key="30">
    <source>
        <dbReference type="ARBA" id="ARBA00044653"/>
    </source>
</evidence>
<feature type="domain" description="ABC transporter" evidence="34">
    <location>
        <begin position="1154"/>
        <end position="1385"/>
    </location>
</feature>
<evidence type="ECO:0000256" key="28">
    <source>
        <dbReference type="ARBA" id="ARBA00033163"/>
    </source>
</evidence>
<evidence type="ECO:0000256" key="24">
    <source>
        <dbReference type="ARBA" id="ARBA00023303"/>
    </source>
</evidence>
<organism evidence="36 37">
    <name type="scientific">Oncorhynchus kisutch</name>
    <name type="common">Coho salmon</name>
    <name type="synonym">Salmo kisutch</name>
    <dbReference type="NCBI Taxonomy" id="8019"/>
    <lineage>
        <taxon>Eukaryota</taxon>
        <taxon>Metazoa</taxon>
        <taxon>Chordata</taxon>
        <taxon>Craniata</taxon>
        <taxon>Vertebrata</taxon>
        <taxon>Euteleostomi</taxon>
        <taxon>Actinopterygii</taxon>
        <taxon>Neopterygii</taxon>
        <taxon>Teleostei</taxon>
        <taxon>Protacanthopterygii</taxon>
        <taxon>Salmoniformes</taxon>
        <taxon>Salmonidae</taxon>
        <taxon>Salmoninae</taxon>
        <taxon>Oncorhynchus</taxon>
    </lineage>
</organism>
<dbReference type="GO" id="GO:0016324">
    <property type="term" value="C:apical plasma membrane"/>
    <property type="evidence" value="ECO:0007669"/>
    <property type="project" value="UniProtKB-SubCell"/>
</dbReference>
<dbReference type="PROSITE" id="PS50893">
    <property type="entry name" value="ABC_TRANSPORTER_2"/>
    <property type="match status" value="2"/>
</dbReference>
<dbReference type="SUPFAM" id="SSF90123">
    <property type="entry name" value="ABC transporter transmembrane region"/>
    <property type="match status" value="2"/>
</dbReference>
<keyword evidence="11 32" id="KW-0812">Transmembrane</keyword>
<comment type="catalytic activity">
    <reaction evidence="31">
        <text>ATP + H2O = ADP + phosphate + H(+)</text>
        <dbReference type="Rhea" id="RHEA:13065"/>
        <dbReference type="ChEBI" id="CHEBI:15377"/>
        <dbReference type="ChEBI" id="CHEBI:15378"/>
        <dbReference type="ChEBI" id="CHEBI:30616"/>
        <dbReference type="ChEBI" id="CHEBI:43474"/>
        <dbReference type="ChEBI" id="CHEBI:456216"/>
    </reaction>
    <physiologicalReaction direction="left-to-right" evidence="31">
        <dbReference type="Rhea" id="RHEA:13066"/>
    </physiologicalReaction>
</comment>
<dbReference type="PROSITE" id="PS00211">
    <property type="entry name" value="ABC_TRANSPORTER_1"/>
    <property type="match status" value="1"/>
</dbReference>
<feature type="transmembrane region" description="Helical" evidence="32">
    <location>
        <begin position="939"/>
        <end position="958"/>
    </location>
</feature>
<feature type="region of interest" description="Disordered" evidence="33">
    <location>
        <begin position="1393"/>
        <end position="1423"/>
    </location>
</feature>
<evidence type="ECO:0000256" key="11">
    <source>
        <dbReference type="ARBA" id="ARBA00022692"/>
    </source>
</evidence>
<dbReference type="InterPro" id="IPR017871">
    <property type="entry name" value="ABC_transporter-like_CS"/>
</dbReference>
<keyword evidence="18 32" id="KW-0406">Ion transport</keyword>
<comment type="similarity">
    <text evidence="5 32">Belongs to the ABC transporter superfamily. ABCC family. CFTR transporter (TC 3.A.1.202) subfamily.</text>
</comment>
<keyword evidence="23" id="KW-0413">Isomerase</keyword>
<dbReference type="GO" id="GO:0055038">
    <property type="term" value="C:recycling endosome membrane"/>
    <property type="evidence" value="ECO:0007669"/>
    <property type="project" value="UniProtKB-SubCell"/>
</dbReference>
<dbReference type="Proteomes" id="UP000694557">
    <property type="component" value="Unassembled WGS sequence"/>
</dbReference>
<keyword evidence="16 32" id="KW-0067">ATP-binding</keyword>
<dbReference type="PROSITE" id="PS50929">
    <property type="entry name" value="ABC_TM1F"/>
    <property type="match status" value="2"/>
</dbReference>
<evidence type="ECO:0000256" key="2">
    <source>
        <dbReference type="ARBA" id="ARBA00004424"/>
    </source>
</evidence>
<dbReference type="Gene3D" id="3.40.50.300">
    <property type="entry name" value="P-loop containing nucleotide triphosphate hydrolases"/>
    <property type="match status" value="2"/>
</dbReference>
<feature type="domain" description="ABC transmembrane type-1" evidence="35">
    <location>
        <begin position="98"/>
        <end position="353"/>
    </location>
</feature>
<dbReference type="Pfam" id="PF00005">
    <property type="entry name" value="ABC_tran"/>
    <property type="match status" value="2"/>
</dbReference>
<evidence type="ECO:0000256" key="14">
    <source>
        <dbReference type="ARBA" id="ARBA00022753"/>
    </source>
</evidence>
<feature type="transmembrane region" description="Helical" evidence="32">
    <location>
        <begin position="1049"/>
        <end position="1069"/>
    </location>
</feature>
<evidence type="ECO:0000256" key="23">
    <source>
        <dbReference type="ARBA" id="ARBA00023235"/>
    </source>
</evidence>
<dbReference type="Gene3D" id="1.20.1560.10">
    <property type="entry name" value="ABC transporter type 1, transmembrane domain"/>
    <property type="match status" value="2"/>
</dbReference>
<feature type="transmembrane region" description="Helical" evidence="32">
    <location>
        <begin position="862"/>
        <end position="882"/>
    </location>
</feature>
<feature type="transmembrane region" description="Helical" evidence="32">
    <location>
        <begin position="73"/>
        <end position="92"/>
    </location>
</feature>
<feature type="domain" description="ABC transporter" evidence="34">
    <location>
        <begin position="393"/>
        <end position="619"/>
    </location>
</feature>
<dbReference type="GO" id="GO:0005524">
    <property type="term" value="F:ATP binding"/>
    <property type="evidence" value="ECO:0007669"/>
    <property type="project" value="UniProtKB-KW"/>
</dbReference>
<dbReference type="InterPro" id="IPR009147">
    <property type="entry name" value="CFTR/ABCC7"/>
</dbReference>
<evidence type="ECO:0000256" key="21">
    <source>
        <dbReference type="ARBA" id="ARBA00023180"/>
    </source>
</evidence>
<dbReference type="FunFam" id="1.20.1560.10:FF:000017">
    <property type="entry name" value="Cystic fibrosis transmembrane conductance regulator"/>
    <property type="match status" value="1"/>
</dbReference>
<evidence type="ECO:0000259" key="34">
    <source>
        <dbReference type="PROSITE" id="PS50893"/>
    </source>
</evidence>
<keyword evidence="12" id="KW-0677">Repeat</keyword>
<feature type="compositionally biased region" description="Polar residues" evidence="33">
    <location>
        <begin position="1396"/>
        <end position="1406"/>
    </location>
</feature>
<dbReference type="GO" id="GO:0016887">
    <property type="term" value="F:ATP hydrolysis activity"/>
    <property type="evidence" value="ECO:0007669"/>
    <property type="project" value="InterPro"/>
</dbReference>
<evidence type="ECO:0000256" key="12">
    <source>
        <dbReference type="ARBA" id="ARBA00022737"/>
    </source>
</evidence>
<keyword evidence="37" id="KW-1185">Reference proteome</keyword>
<dbReference type="InterPro" id="IPR025837">
    <property type="entry name" value="CFTR_reg_dom"/>
</dbReference>
<keyword evidence="22 32" id="KW-0868">Chloride</keyword>
<feature type="transmembrane region" description="Helical" evidence="32">
    <location>
        <begin position="222"/>
        <end position="241"/>
    </location>
</feature>
<comment type="function">
    <text evidence="32">Epithelial ion channel that plays an important role in the regulation of epithelial ion and water transport and fluid homeostasis. Mediates the transport of chloride ions across the cell membrane. Possesses an intrinsic ATPase activity and utilizes ATP to gate its channel; the passive flow of anions through the channel is gated by cycles of ATP binding and hydrolysis by the ATP-binding domains. The ion channel is also permeable to HCO(3)(-); selectivity depends on the extracellular chloride concentration. Exerts its function also by modulating the activity of other ion channels and transporters. Contributes to the regulation of the pH and the ion content of the epithelial fluid layer.</text>
</comment>
<comment type="catalytic activity">
    <reaction evidence="25">
        <text>chloride(in) = chloride(out)</text>
        <dbReference type="Rhea" id="RHEA:29823"/>
        <dbReference type="ChEBI" id="CHEBI:17996"/>
    </reaction>
</comment>
<reference evidence="36" key="2">
    <citation type="submission" date="2025-09" db="UniProtKB">
        <authorList>
            <consortium name="Ensembl"/>
        </authorList>
    </citation>
    <scope>IDENTIFICATION</scope>
</reference>
<evidence type="ECO:0000256" key="1">
    <source>
        <dbReference type="ARBA" id="ARBA00004195"/>
    </source>
</evidence>
<evidence type="ECO:0000313" key="36">
    <source>
        <dbReference type="Ensembl" id="ENSOKIP00005113674.1"/>
    </source>
</evidence>
<evidence type="ECO:0000256" key="9">
    <source>
        <dbReference type="ARBA" id="ARBA00022475"/>
    </source>
</evidence>
<dbReference type="PRINTS" id="PR01851">
    <property type="entry name" value="CYSFIBREGLTR"/>
</dbReference>
<keyword evidence="15" id="KW-0256">Endoplasmic reticulum</keyword>
<evidence type="ECO:0000256" key="17">
    <source>
        <dbReference type="ARBA" id="ARBA00022989"/>
    </source>
</evidence>
<evidence type="ECO:0000256" key="25">
    <source>
        <dbReference type="ARBA" id="ARBA00024167"/>
    </source>
</evidence>
<dbReference type="GO" id="GO:0005260">
    <property type="term" value="F:intracellularly ATP-gated chloride channel activity"/>
    <property type="evidence" value="ECO:0007669"/>
    <property type="project" value="UniProtKB-EC"/>
</dbReference>
<evidence type="ECO:0000256" key="26">
    <source>
        <dbReference type="ARBA" id="ARBA00029720"/>
    </source>
</evidence>
<feature type="transmembrane region" description="Helical" evidence="32">
    <location>
        <begin position="122"/>
        <end position="144"/>
    </location>
</feature>
<keyword evidence="17 32" id="KW-1133">Transmembrane helix</keyword>
<evidence type="ECO:0000256" key="4">
    <source>
        <dbReference type="ARBA" id="ARBA00004520"/>
    </source>
</evidence>
<dbReference type="InterPro" id="IPR036640">
    <property type="entry name" value="ABC1_TM_sf"/>
</dbReference>
<protein>
    <recommendedName>
        <fullName evidence="7 32">Cystic fibrosis transmembrane conductance regulator</fullName>
        <ecNumber evidence="6 32">5.6.1.6</ecNumber>
    </recommendedName>
    <alternativeName>
        <fullName evidence="26 32">ATP-binding cassette sub-family C member 7</fullName>
    </alternativeName>
    <alternativeName>
        <fullName evidence="27 32">Channel conductance-controlling ATPase</fullName>
    </alternativeName>
    <alternativeName>
        <fullName evidence="28 32">cAMP-dependent chloride channel</fullName>
    </alternativeName>
</protein>
<evidence type="ECO:0000256" key="32">
    <source>
        <dbReference type="RuleBase" id="RU362037"/>
    </source>
</evidence>
<sequence length="1423" mass="160706">MQKSPVEDANFLSKYFFWWTSPLLRKGFRKKLELTDVYKAPYFDLADNLSERLEREWDREVASAKKKPRLLRALSRCFLWPFVFYGILLYFGEASKTVQPQLLGRIIGSFDPIHAPEREQGYYLALGLCLLFTARFLLLQPAIFGLHHLGMQIRIALFSLIYKKTLKLSSRVLDKISTGQLVSLMSAHLNKLDESLGLAHFVWITPLQCILCVGLIWELIEVNGFCALAALTLLGIIQACLSQKMGPHRQKRAGLISRRLALTSEIVENIHSVKAYGWEEVMETIIKNIRQDEMTLTRKIGSLRYFYSASYFFSAILVIVSAIVPHALSKGIILRSIFTTASYLMVLRMTLTRQLPGSIQMWYDTLALVTKIEEYLCKEEYKVLEYNLTTTEVELVNVTASWDEGIGELFEKIKQENNLYLEKGQMLAVAGSTGSGKSSLLMMILGELVPSEGKIKHSGRISFSPQTSWIMPGTIRDNILFGLTYDEFRYTSVIKACQLEEDLALLPEKDKTPLMEGGVTLSGGQRARIGLARAVYKDADLYLLDSPFTHLDIVTEKEIFERCLCKLMSSKTRIVVTSKLDHLKRADKILLLHNGVCYFYGSFSQLQAKRPDFSSLLLGLEAYDNINAERRSSILTETLRRVSIDESAVLRGHEPIRQSFLVEKRKQSIILNPLATARKFSFIGTGPQNSQAPTPGSTTIEDGVRELSERKFSVVPEDDQVEESLPRGNLYHDGLQHLSGQRRQSVLQFITNAQGQGRREQLQTSFRKKLSVTPQCELASELDIYARRLSKDSVYDISEDVDEEDMEVGSVKTTSWNTYLHTVDKIWTEEANPSAPNYVDQQHSNASSPAVQQSVIVTPTSAYYIIYIYVATSESVLALGFFRGLPLVHTLLTVSKRLHEQMLTAVLRAPMAVLNTMKTGRIMNRFTKDMATIDDMLPLVLFDLIQLTLIVLGAIFTVSIMRPYIFIAAIPLAVIFVVLRKYFLRTGQQLKQLEAEARSPIFSHLIISLKGLWTIRAFGRQCYFETLFHKALNTHTAIWFHYLSTLRWFLFRCDIIFVFFFSAAAFIAVGTNQDKPGEIGIIVALAMLILGTFQWAVITSITVDGLMRSVDRVFKFIDLPQEEPRPSGGGKVTDLVLDNPHAQDCWPNQGHMDVQGLTVKYTEAGRSVLQNLSFTVEAGQSVGVLGRTGSGKSTLLSALLRLASTDGEISIDGVSWNSVTLQTWRKAFGVVPQKIFILTGTFRMNLDPHACHSDEELWRVAEEVGLKSVIEQFPDKLDFQLEDGGYVLSNGHKQLMCLARSILSKARILLLDEPSAYLDPITLQVLRKTLKQSFSNCTVILSEHRVEPLLECQSFLVSTRRYDSIQKLLNETSHLKQAISAAERLKLFPLHRLNSSKRPPQSQQPKITALQEEAEDEVQDTRL</sequence>
<dbReference type="Ensembl" id="ENSOKIT00005121629.1">
    <property type="protein sequence ID" value="ENSOKIP00005113674.1"/>
    <property type="gene ID" value="ENSOKIG00005047693.1"/>
</dbReference>
<evidence type="ECO:0000256" key="33">
    <source>
        <dbReference type="SAM" id="MobiDB-lite"/>
    </source>
</evidence>
<keyword evidence="9" id="KW-1003">Cell membrane</keyword>
<dbReference type="GO" id="GO:0005789">
    <property type="term" value="C:endoplasmic reticulum membrane"/>
    <property type="evidence" value="ECO:0007669"/>
    <property type="project" value="UniProtKB-SubCell"/>
</dbReference>
<dbReference type="GO" id="GO:0031901">
    <property type="term" value="C:early endosome membrane"/>
    <property type="evidence" value="ECO:0007669"/>
    <property type="project" value="UniProtKB-SubCell"/>
</dbReference>
<proteinExistence type="inferred from homology"/>
<evidence type="ECO:0000256" key="8">
    <source>
        <dbReference type="ARBA" id="ARBA00022448"/>
    </source>
</evidence>
<keyword evidence="20 32" id="KW-0869">Chloride channel</keyword>
<evidence type="ECO:0000256" key="3">
    <source>
        <dbReference type="ARBA" id="ARBA00004477"/>
    </source>
</evidence>
<dbReference type="PANTHER" id="PTHR24223:SF19">
    <property type="entry name" value="CYSTIC FIBROSIS TRANSMEMBRANE CONDUCTANCE REGULATOR"/>
    <property type="match status" value="1"/>
</dbReference>
<dbReference type="Pfam" id="PF00664">
    <property type="entry name" value="ABC_membrane"/>
    <property type="match status" value="2"/>
</dbReference>
<evidence type="ECO:0000256" key="18">
    <source>
        <dbReference type="ARBA" id="ARBA00023065"/>
    </source>
</evidence>
<dbReference type="FunFam" id="3.40.50.300:FF:001172">
    <property type="entry name" value="Cystic fibrosis transmembrane conductance regulator"/>
    <property type="match status" value="1"/>
</dbReference>
<evidence type="ECO:0000259" key="35">
    <source>
        <dbReference type="PROSITE" id="PS50929"/>
    </source>
</evidence>
<evidence type="ECO:0000313" key="37">
    <source>
        <dbReference type="Proteomes" id="UP000694557"/>
    </source>
</evidence>
<dbReference type="EC" id="5.6.1.6" evidence="6 32"/>
<evidence type="ECO:0000256" key="31">
    <source>
        <dbReference type="ARBA" id="ARBA00048778"/>
    </source>
</evidence>
<evidence type="ECO:0000256" key="22">
    <source>
        <dbReference type="ARBA" id="ARBA00023214"/>
    </source>
</evidence>
<dbReference type="InterPro" id="IPR003439">
    <property type="entry name" value="ABC_transporter-like_ATP-bd"/>
</dbReference>
<evidence type="ECO:0000256" key="5">
    <source>
        <dbReference type="ARBA" id="ARBA00009118"/>
    </source>
</evidence>
<feature type="transmembrane region" description="Helical" evidence="32">
    <location>
        <begin position="305"/>
        <end position="326"/>
    </location>
</feature>
<feature type="compositionally biased region" description="Acidic residues" evidence="33">
    <location>
        <begin position="1412"/>
        <end position="1423"/>
    </location>
</feature>
<accession>A0A8C7LH86</accession>
<comment type="catalytic activity">
    <reaction evidence="30">
        <text>hydrogencarbonate(in) = hydrogencarbonate(out)</text>
        <dbReference type="Rhea" id="RHEA:28695"/>
        <dbReference type="ChEBI" id="CHEBI:17544"/>
    </reaction>
</comment>
<dbReference type="GO" id="GO:0140359">
    <property type="term" value="F:ABC-type transporter activity"/>
    <property type="evidence" value="ECO:0007669"/>
    <property type="project" value="InterPro"/>
</dbReference>
<feature type="transmembrane region" description="Helical" evidence="32">
    <location>
        <begin position="195"/>
        <end position="216"/>
    </location>
</feature>
<evidence type="ECO:0000256" key="6">
    <source>
        <dbReference type="ARBA" id="ARBA00012195"/>
    </source>
</evidence>
<feature type="domain" description="ABC transmembrane type-1" evidence="35">
    <location>
        <begin position="865"/>
        <end position="1097"/>
    </location>
</feature>
<dbReference type="SUPFAM" id="SSF52540">
    <property type="entry name" value="P-loop containing nucleoside triphosphate hydrolases"/>
    <property type="match status" value="2"/>
</dbReference>
<keyword evidence="21" id="KW-0325">Glycoprotein</keyword>
<dbReference type="GO" id="GO:0034707">
    <property type="term" value="C:chloride channel complex"/>
    <property type="evidence" value="ECO:0007669"/>
    <property type="project" value="UniProtKB-UniRule"/>
</dbReference>
<evidence type="ECO:0000256" key="16">
    <source>
        <dbReference type="ARBA" id="ARBA00022840"/>
    </source>
</evidence>
<reference evidence="36" key="1">
    <citation type="submission" date="2025-08" db="UniProtKB">
        <authorList>
            <consortium name="Ensembl"/>
        </authorList>
    </citation>
    <scope>IDENTIFICATION</scope>
</reference>
<dbReference type="SMART" id="SM00382">
    <property type="entry name" value="AAA"/>
    <property type="match status" value="2"/>
</dbReference>
<evidence type="ECO:0000256" key="27">
    <source>
        <dbReference type="ARBA" id="ARBA00031358"/>
    </source>
</evidence>
<dbReference type="GO" id="GO:0005829">
    <property type="term" value="C:cytosol"/>
    <property type="evidence" value="ECO:0007669"/>
    <property type="project" value="TreeGrafter"/>
</dbReference>
<dbReference type="Pfam" id="PF14396">
    <property type="entry name" value="CFTR_R"/>
    <property type="match status" value="1"/>
</dbReference>
<evidence type="ECO:0000256" key="7">
    <source>
        <dbReference type="ARBA" id="ARBA00016668"/>
    </source>
</evidence>
<name>A0A8C7LH86_ONCKI</name>
<dbReference type="InterPro" id="IPR027417">
    <property type="entry name" value="P-loop_NTPase"/>
</dbReference>
<dbReference type="InterPro" id="IPR003593">
    <property type="entry name" value="AAA+_ATPase"/>
</dbReference>
<keyword evidence="14" id="KW-0967">Endosome</keyword>
<gene>
    <name evidence="36" type="primary">CFTR</name>
    <name evidence="36" type="synonym">LOC109867022</name>
</gene>
<dbReference type="GO" id="GO:0015701">
    <property type="term" value="P:bicarbonate transport"/>
    <property type="evidence" value="ECO:0007669"/>
    <property type="project" value="TreeGrafter"/>
</dbReference>
<feature type="transmembrane region" description="Helical" evidence="32">
    <location>
        <begin position="964"/>
        <end position="983"/>
    </location>
</feature>
<keyword evidence="10 32" id="KW-0597">Phosphoprotein</keyword>
<keyword evidence="24 32" id="KW-0407">Ion channel</keyword>
<evidence type="ECO:0000256" key="20">
    <source>
        <dbReference type="ARBA" id="ARBA00023173"/>
    </source>
</evidence>